<feature type="repeat" description="WD" evidence="1">
    <location>
        <begin position="1093"/>
        <end position="1119"/>
    </location>
</feature>
<dbReference type="InterPro" id="IPR011044">
    <property type="entry name" value="Quino_amine_DH_bsu"/>
</dbReference>
<evidence type="ECO:0000313" key="4">
    <source>
        <dbReference type="EMBL" id="GAA5158913.1"/>
    </source>
</evidence>
<feature type="transmembrane region" description="Helical" evidence="2">
    <location>
        <begin position="566"/>
        <end position="586"/>
    </location>
</feature>
<dbReference type="SUPFAM" id="SSF52540">
    <property type="entry name" value="P-loop containing nucleoside triphosphate hydrolases"/>
    <property type="match status" value="1"/>
</dbReference>
<evidence type="ECO:0000313" key="5">
    <source>
        <dbReference type="Proteomes" id="UP001428817"/>
    </source>
</evidence>
<feature type="domain" description="Novel STAND NTPase 1" evidence="3">
    <location>
        <begin position="126"/>
        <end position="518"/>
    </location>
</feature>
<organism evidence="4 5">
    <name type="scientific">Pseudonocardia eucalypti</name>
    <dbReference type="NCBI Taxonomy" id="648755"/>
    <lineage>
        <taxon>Bacteria</taxon>
        <taxon>Bacillati</taxon>
        <taxon>Actinomycetota</taxon>
        <taxon>Actinomycetes</taxon>
        <taxon>Pseudonocardiales</taxon>
        <taxon>Pseudonocardiaceae</taxon>
        <taxon>Pseudonocardia</taxon>
    </lineage>
</organism>
<dbReference type="Pfam" id="PF20703">
    <property type="entry name" value="nSTAND1"/>
    <property type="match status" value="1"/>
</dbReference>
<dbReference type="Gene3D" id="3.40.50.300">
    <property type="entry name" value="P-loop containing nucleotide triphosphate hydrolases"/>
    <property type="match status" value="1"/>
</dbReference>
<dbReference type="InterPro" id="IPR009003">
    <property type="entry name" value="Peptidase_S1_PA"/>
</dbReference>
<dbReference type="InterPro" id="IPR027417">
    <property type="entry name" value="P-loop_NTPase"/>
</dbReference>
<reference evidence="5" key="1">
    <citation type="journal article" date="2019" name="Int. J. Syst. Evol. Microbiol.">
        <title>The Global Catalogue of Microorganisms (GCM) 10K type strain sequencing project: providing services to taxonomists for standard genome sequencing and annotation.</title>
        <authorList>
            <consortium name="The Broad Institute Genomics Platform"/>
            <consortium name="The Broad Institute Genome Sequencing Center for Infectious Disease"/>
            <person name="Wu L."/>
            <person name="Ma J."/>
        </authorList>
    </citation>
    <scope>NUCLEOTIDE SEQUENCE [LARGE SCALE GENOMIC DNA]</scope>
    <source>
        <strain evidence="5">JCM 18303</strain>
    </source>
</reference>
<dbReference type="InterPro" id="IPR015943">
    <property type="entry name" value="WD40/YVTN_repeat-like_dom_sf"/>
</dbReference>
<keyword evidence="2" id="KW-0472">Membrane</keyword>
<comment type="caution">
    <text evidence="4">The sequence shown here is derived from an EMBL/GenBank/DDBJ whole genome shotgun (WGS) entry which is preliminary data.</text>
</comment>
<dbReference type="Proteomes" id="UP001428817">
    <property type="component" value="Unassembled WGS sequence"/>
</dbReference>
<dbReference type="InterPro" id="IPR001680">
    <property type="entry name" value="WD40_rpt"/>
</dbReference>
<dbReference type="Gene3D" id="2.130.10.10">
    <property type="entry name" value="YVTN repeat-like/Quinoprotein amine dehydrogenase"/>
    <property type="match status" value="2"/>
</dbReference>
<keyword evidence="5" id="KW-1185">Reference proteome</keyword>
<sequence length="1225" mass="130491">MRADGTGDVAILALAERAPVGVPPMWEPGEVWGREFRVLGFPADLLDGEWVSGRFAGRQGSGWLQLRAASGGPRISAGFSGSPVWDVTAGCVVGMAVAARPEGPATAFALPVRDVLGLDPALLPNPYRGLEPFDEEHARFFCGRERDVERVLDVLAGSPLVALTGGSGVGKSSLLRAGVVPRLRAGGCRLGEIRTVGAVGGLRALAAALAPVLHPGLDADVAGGCVVALSERIRSDLALVAAELSERLSERELVLVADQFEELAVDRPAEARELLAVLFELAEAVSVGDRLPFRVVLTLRGASVDELPPGRVAAALDAGRVVLRAMDRSQLRAAIVGPTEHSPGLSFEPGLVDRILDDTGVEPGRLPLLESLLTQLWELRDGGLLRTARYQELGGVASAIARRAEEVFVELTDSAEDELGWRLLIRLARPNGPGFVRASCPLADLPAELAVVARRMAVERLVVLTHDAAGLQNVELAHQALIDHWPAFRERLRADLRFLRWRQEMDHQYRYWVLSGGDPGALLRGGALATAKEMRAERGVDLSAADHEYIGASVARARREVRRWRVAAAVFLVLALGASTLAALVARSRADIRDARDAANVRAIAIDSANQSRIEPDKAAQLALAAYRADPHSPEARSALGRAYLANLAVGQVVTGVTDTRIDQLLTSTDSDTVLVGHSGGHIVVSGLNGPGPRSWVLPGAAEDLPLALSPDGRRVLGLDATNRLLAWDVPSQAGPVELAAPGGHREASANLAVSADGRRAVWTVQASSDRTDVWIWDLEANRPVEHHLRPPPTARVTEAWLTDDPGRVALRLGEPAAPDSRLVIYELASGAPLRILSPGSALARHGTLAIACQPTVAVSRASDGAPAMAFPGLAGKGCADSDAGWVSLSGDREYLRYWTAEAGSDQQSLLTIFSLRDGQQYQLFLPGFWSFPIRSGPFRPLDTLGMLRGRGGAPSPVVALGESLYRFDPPAGDIPGPGSTADPAGEAASDTQISLTGGVLRGLRGSGVPLGPPITLATDPAEVAWLHDPVYGTPHVLMRPGHDNQAFVLAREGSLSIWDLGTGRLLSRLATRVTSGGYTPPHSRLRYVVNHDGRYLAFMATDGVVQVWDIDAGAQVWTLPIPPMQLFGFDRTDELVVSDARGVSLWNFRDGSQVGPLAPAGGPTIPQPLLDRQTLTLRLSNTPISLDPEQWFARVCAAMNRPFTPAERARLPEGVPDDPPCARH</sequence>
<dbReference type="SUPFAM" id="SSF50494">
    <property type="entry name" value="Trypsin-like serine proteases"/>
    <property type="match status" value="1"/>
</dbReference>
<dbReference type="SUPFAM" id="SSF50969">
    <property type="entry name" value="YVTN repeat-like/Quinoprotein amine dehydrogenase"/>
    <property type="match status" value="1"/>
</dbReference>
<accession>A0ABP9Q950</accession>
<keyword evidence="2" id="KW-1133">Transmembrane helix</keyword>
<dbReference type="EMBL" id="BAABJP010000016">
    <property type="protein sequence ID" value="GAA5158913.1"/>
    <property type="molecule type" value="Genomic_DNA"/>
</dbReference>
<gene>
    <name evidence="4" type="ORF">GCM10023321_39230</name>
</gene>
<evidence type="ECO:0000256" key="1">
    <source>
        <dbReference type="PROSITE-ProRule" id="PRU00221"/>
    </source>
</evidence>
<keyword evidence="1" id="KW-0853">WD repeat</keyword>
<evidence type="ECO:0000259" key="3">
    <source>
        <dbReference type="Pfam" id="PF20703"/>
    </source>
</evidence>
<keyword evidence="2" id="KW-0812">Transmembrane</keyword>
<evidence type="ECO:0000256" key="2">
    <source>
        <dbReference type="SAM" id="Phobius"/>
    </source>
</evidence>
<dbReference type="InterPro" id="IPR049052">
    <property type="entry name" value="nSTAND1"/>
</dbReference>
<proteinExistence type="predicted"/>
<protein>
    <recommendedName>
        <fullName evidence="3">Novel STAND NTPase 1 domain-containing protein</fullName>
    </recommendedName>
</protein>
<name>A0ABP9Q950_9PSEU</name>
<dbReference type="PROSITE" id="PS50082">
    <property type="entry name" value="WD_REPEATS_2"/>
    <property type="match status" value="1"/>
</dbReference>